<gene>
    <name evidence="1" type="ORF">NUTIK01_06190</name>
</gene>
<evidence type="ECO:0000313" key="1">
    <source>
        <dbReference type="EMBL" id="GMM59842.1"/>
    </source>
</evidence>
<sequence>MTTMNNEPFTSEQTLELAVSSKVSMPESTKLSLDNLFEALDVMATITSVPEEDRGTEHEAAEFAPIFSAFADLGKRLMTDAHLEFTRKSA</sequence>
<comment type="caution">
    <text evidence="1">The sequence shown here is derived from an EMBL/GenBank/DDBJ whole genome shotgun (WGS) entry which is preliminary data.</text>
</comment>
<reference evidence="1 2" key="1">
    <citation type="submission" date="2023-06" db="EMBL/GenBank/DDBJ databases">
        <title>Draft genome sequence of Novosphingobium sp. strain IK01.</title>
        <authorList>
            <person name="Hatamoto M."/>
            <person name="Ikarashi T."/>
            <person name="Yamaguchi T."/>
        </authorList>
    </citation>
    <scope>NUCLEOTIDE SEQUENCE [LARGE SCALE GENOMIC DNA]</scope>
    <source>
        <strain evidence="1 2">IK01</strain>
    </source>
</reference>
<protein>
    <submittedName>
        <fullName evidence="1">Uncharacterized protein</fullName>
    </submittedName>
</protein>
<accession>A0ABQ6P4Q9</accession>
<name>A0ABQ6P4Q9_9SPHN</name>
<proteinExistence type="predicted"/>
<evidence type="ECO:0000313" key="2">
    <source>
        <dbReference type="Proteomes" id="UP001187221"/>
    </source>
</evidence>
<organism evidence="1 2">
    <name type="scientific">Novosphingobium pituita</name>
    <dbReference type="NCBI Taxonomy" id="3056842"/>
    <lineage>
        <taxon>Bacteria</taxon>
        <taxon>Pseudomonadati</taxon>
        <taxon>Pseudomonadota</taxon>
        <taxon>Alphaproteobacteria</taxon>
        <taxon>Sphingomonadales</taxon>
        <taxon>Sphingomonadaceae</taxon>
        <taxon>Novosphingobium</taxon>
    </lineage>
</organism>
<dbReference type="RefSeq" id="WP_317973673.1">
    <property type="nucleotide sequence ID" value="NZ_BTFW01000001.1"/>
</dbReference>
<dbReference type="EMBL" id="BTFW01000001">
    <property type="protein sequence ID" value="GMM59842.1"/>
    <property type="molecule type" value="Genomic_DNA"/>
</dbReference>
<keyword evidence="2" id="KW-1185">Reference proteome</keyword>
<dbReference type="Proteomes" id="UP001187221">
    <property type="component" value="Unassembled WGS sequence"/>
</dbReference>